<organism evidence="2 3">
    <name type="scientific">Gnathostoma spinigerum</name>
    <dbReference type="NCBI Taxonomy" id="75299"/>
    <lineage>
        <taxon>Eukaryota</taxon>
        <taxon>Metazoa</taxon>
        <taxon>Ecdysozoa</taxon>
        <taxon>Nematoda</taxon>
        <taxon>Chromadorea</taxon>
        <taxon>Rhabditida</taxon>
        <taxon>Spirurina</taxon>
        <taxon>Gnathostomatomorpha</taxon>
        <taxon>Gnathostomatoidea</taxon>
        <taxon>Gnathostomatidae</taxon>
        <taxon>Gnathostoma</taxon>
    </lineage>
</organism>
<sequence length="126" mass="14427">MKARQHRYPIWKLSLDVATFGIFYLFHVVFIIFSLLQDDCFFLANLMEMRQAFGIIRCGLLLRILADQLIIVAINWFFSNHSQPLPNTISLFGIPSSGKNDKIGRLIRENCETKPKEEATLLAVGP</sequence>
<keyword evidence="1" id="KW-1133">Transmembrane helix</keyword>
<comment type="caution">
    <text evidence="2">The sequence shown here is derived from an EMBL/GenBank/DDBJ whole genome shotgun (WGS) entry which is preliminary data.</text>
</comment>
<accession>A0ABD6EMV6</accession>
<gene>
    <name evidence="2" type="ORF">AB6A40_007320</name>
</gene>
<keyword evidence="1" id="KW-0472">Membrane</keyword>
<evidence type="ECO:0000256" key="1">
    <source>
        <dbReference type="SAM" id="Phobius"/>
    </source>
</evidence>
<keyword evidence="1" id="KW-0812">Transmembrane</keyword>
<protein>
    <submittedName>
        <fullName evidence="2">Uncharacterized protein</fullName>
    </submittedName>
</protein>
<dbReference type="AlphaFoldDB" id="A0ABD6EMV6"/>
<feature type="transmembrane region" description="Helical" evidence="1">
    <location>
        <begin position="12"/>
        <end position="34"/>
    </location>
</feature>
<evidence type="ECO:0000313" key="2">
    <source>
        <dbReference type="EMBL" id="MFH4980611.1"/>
    </source>
</evidence>
<evidence type="ECO:0000313" key="3">
    <source>
        <dbReference type="Proteomes" id="UP001608902"/>
    </source>
</evidence>
<dbReference type="Proteomes" id="UP001608902">
    <property type="component" value="Unassembled WGS sequence"/>
</dbReference>
<name>A0ABD6EMV6_9BILA</name>
<reference evidence="2 3" key="1">
    <citation type="submission" date="2024-08" db="EMBL/GenBank/DDBJ databases">
        <title>Gnathostoma spinigerum genome.</title>
        <authorList>
            <person name="Gonzalez-Bertolin B."/>
            <person name="Monzon S."/>
            <person name="Zaballos A."/>
            <person name="Jimenez P."/>
            <person name="Dekumyoy P."/>
            <person name="Varona S."/>
            <person name="Cuesta I."/>
            <person name="Sumanam S."/>
            <person name="Adisakwattana P."/>
            <person name="Gasser R.B."/>
            <person name="Hernandez-Gonzalez A."/>
            <person name="Young N.D."/>
            <person name="Perteguer M.J."/>
        </authorList>
    </citation>
    <scope>NUCLEOTIDE SEQUENCE [LARGE SCALE GENOMIC DNA]</scope>
    <source>
        <strain evidence="2">AL3</strain>
        <tissue evidence="2">Liver</tissue>
    </source>
</reference>
<proteinExistence type="predicted"/>
<dbReference type="EMBL" id="JBGFUD010005803">
    <property type="protein sequence ID" value="MFH4980611.1"/>
    <property type="molecule type" value="Genomic_DNA"/>
</dbReference>
<keyword evidence="3" id="KW-1185">Reference proteome</keyword>